<dbReference type="Pfam" id="PF00248">
    <property type="entry name" value="Aldo_ket_red"/>
    <property type="match status" value="1"/>
</dbReference>
<evidence type="ECO:0000313" key="9">
    <source>
        <dbReference type="Proteomes" id="UP000248783"/>
    </source>
</evidence>
<name>A0A2W5X0S0_9MICO</name>
<accession>A0A2W5X0S0</accession>
<feature type="binding site" evidence="5">
    <location>
        <position position="109"/>
    </location>
    <ligand>
        <name>substrate</name>
    </ligand>
</feature>
<keyword evidence="9" id="KW-1185">Reference proteome</keyword>
<gene>
    <name evidence="8" type="ORF">DNL40_05220</name>
</gene>
<dbReference type="PANTHER" id="PTHR43827">
    <property type="entry name" value="2,5-DIKETO-D-GLUCONIC ACID REDUCTASE"/>
    <property type="match status" value="1"/>
</dbReference>
<evidence type="ECO:0000259" key="7">
    <source>
        <dbReference type="Pfam" id="PF00248"/>
    </source>
</evidence>
<dbReference type="InterPro" id="IPR036812">
    <property type="entry name" value="NAD(P)_OxRdtase_dom_sf"/>
</dbReference>
<evidence type="ECO:0000256" key="4">
    <source>
        <dbReference type="PIRSR" id="PIRSR000097-1"/>
    </source>
</evidence>
<dbReference type="PROSITE" id="PS00063">
    <property type="entry name" value="ALDOKETO_REDUCTASE_3"/>
    <property type="match status" value="1"/>
</dbReference>
<dbReference type="Gene3D" id="3.20.20.100">
    <property type="entry name" value="NADP-dependent oxidoreductase domain"/>
    <property type="match status" value="1"/>
</dbReference>
<dbReference type="AlphaFoldDB" id="A0A2W5X0S0"/>
<feature type="domain" description="NADP-dependent oxidoreductase" evidence="7">
    <location>
        <begin position="18"/>
        <end position="261"/>
    </location>
</feature>
<sequence>MSLAPTLTLPHGAQIPAIGLGTWPMDDAEAAVAVRSALQAGYRLVDTAENYRNEVGVGRALRDSGVPREEVFLTTKLNREWHSAQGVREAWENSVRRLGVDYLDLFLIHWPNPDQGTYVQAWEGLVRLHEEGKVRAVGTSNFKPAHLARIVEATGFAPDVNQINLNPYATRGASVAANAEHGTVTESWSPIKPAEMLAEPAIAAAAEAHGVTPAQVVLRWHTQLGYVPIPKSSSPQRQVENLEIFGFTLTDEEITAISALDRGEEHVTDSDEFGH</sequence>
<dbReference type="InterPro" id="IPR018170">
    <property type="entry name" value="Aldo/ket_reductase_CS"/>
</dbReference>
<dbReference type="InterPro" id="IPR023210">
    <property type="entry name" value="NADP_OxRdtase_dom"/>
</dbReference>
<keyword evidence="2" id="KW-0521">NADP</keyword>
<proteinExistence type="inferred from homology"/>
<evidence type="ECO:0000256" key="2">
    <source>
        <dbReference type="ARBA" id="ARBA00022857"/>
    </source>
</evidence>
<organism evidence="8 9">
    <name type="scientific">Xylanimonas oleitrophica</name>
    <dbReference type="NCBI Taxonomy" id="2607479"/>
    <lineage>
        <taxon>Bacteria</taxon>
        <taxon>Bacillati</taxon>
        <taxon>Actinomycetota</taxon>
        <taxon>Actinomycetes</taxon>
        <taxon>Micrococcales</taxon>
        <taxon>Promicromonosporaceae</taxon>
        <taxon>Xylanimonas</taxon>
    </lineage>
</organism>
<evidence type="ECO:0000256" key="5">
    <source>
        <dbReference type="PIRSR" id="PIRSR000097-2"/>
    </source>
</evidence>
<dbReference type="PANTHER" id="PTHR43827:SF3">
    <property type="entry name" value="NADP-DEPENDENT OXIDOREDUCTASE DOMAIN-CONTAINING PROTEIN"/>
    <property type="match status" value="1"/>
</dbReference>
<evidence type="ECO:0000256" key="3">
    <source>
        <dbReference type="ARBA" id="ARBA00023002"/>
    </source>
</evidence>
<dbReference type="SUPFAM" id="SSF51430">
    <property type="entry name" value="NAD(P)-linked oxidoreductase"/>
    <property type="match status" value="1"/>
</dbReference>
<dbReference type="RefSeq" id="WP_111250163.1">
    <property type="nucleotide sequence ID" value="NZ_QKWH01000002.1"/>
</dbReference>
<evidence type="ECO:0000313" key="8">
    <source>
        <dbReference type="EMBL" id="PZR54306.1"/>
    </source>
</evidence>
<dbReference type="PRINTS" id="PR00069">
    <property type="entry name" value="ALDKETRDTASE"/>
</dbReference>
<dbReference type="GO" id="GO:0016616">
    <property type="term" value="F:oxidoreductase activity, acting on the CH-OH group of donors, NAD or NADP as acceptor"/>
    <property type="evidence" value="ECO:0007669"/>
    <property type="project" value="UniProtKB-ARBA"/>
</dbReference>
<reference evidence="8 9" key="1">
    <citation type="submission" date="2018-06" db="EMBL/GenBank/DDBJ databases">
        <title>Whole genome sequencing of a novel hydrocarbon degrading bacterial strain, PW21 isolated from oil contaminated produced water sample.</title>
        <authorList>
            <person name="Nagkirti P."/>
            <person name="Shaikh A."/>
            <person name="Gowdaman V."/>
            <person name="Engineer A.E."/>
            <person name="Dagar S."/>
            <person name="Dhakephalkar P.K."/>
        </authorList>
    </citation>
    <scope>NUCLEOTIDE SEQUENCE [LARGE SCALE GENOMIC DNA]</scope>
    <source>
        <strain evidence="8 9">PW21</strain>
    </source>
</reference>
<feature type="active site" description="Proton donor" evidence="4">
    <location>
        <position position="51"/>
    </location>
</feature>
<protein>
    <submittedName>
        <fullName evidence="8">Aldo/keto reductase</fullName>
    </submittedName>
</protein>
<comment type="similarity">
    <text evidence="1">Belongs to the aldo/keto reductase family.</text>
</comment>
<keyword evidence="3" id="KW-0560">Oxidoreductase</keyword>
<dbReference type="PIRSF" id="PIRSF000097">
    <property type="entry name" value="AKR"/>
    <property type="match status" value="1"/>
</dbReference>
<dbReference type="InterPro" id="IPR020471">
    <property type="entry name" value="AKR"/>
</dbReference>
<dbReference type="EMBL" id="QKWH01000002">
    <property type="protein sequence ID" value="PZR54306.1"/>
    <property type="molecule type" value="Genomic_DNA"/>
</dbReference>
<dbReference type="Proteomes" id="UP000248783">
    <property type="component" value="Unassembled WGS sequence"/>
</dbReference>
<evidence type="ECO:0000256" key="6">
    <source>
        <dbReference type="PIRSR" id="PIRSR000097-3"/>
    </source>
</evidence>
<evidence type="ECO:0000256" key="1">
    <source>
        <dbReference type="ARBA" id="ARBA00007905"/>
    </source>
</evidence>
<feature type="site" description="Lowers pKa of active site Tyr" evidence="6">
    <location>
        <position position="76"/>
    </location>
</feature>
<dbReference type="FunFam" id="3.20.20.100:FF:000002">
    <property type="entry name" value="2,5-diketo-D-gluconic acid reductase A"/>
    <property type="match status" value="1"/>
</dbReference>
<dbReference type="PROSITE" id="PS00798">
    <property type="entry name" value="ALDOKETO_REDUCTASE_1"/>
    <property type="match status" value="1"/>
</dbReference>
<comment type="caution">
    <text evidence="8">The sequence shown here is derived from an EMBL/GenBank/DDBJ whole genome shotgun (WGS) entry which is preliminary data.</text>
</comment>